<name>T1KJ77_TETUR</name>
<accession>T1KJ77</accession>
<sequence length="95" mass="10981">MNKEYCGKYLLFRIFKDHSKIGMAKNPSRVVGKKVTELIDASYNTKNPKILCVGDLLGQKVKEFIKIVLKIVFYIQLLDGAFQDIRSHLKRTSEF</sequence>
<reference evidence="2" key="1">
    <citation type="submission" date="2011-08" db="EMBL/GenBank/DDBJ databases">
        <authorList>
            <person name="Rombauts S."/>
        </authorList>
    </citation>
    <scope>NUCLEOTIDE SEQUENCE</scope>
    <source>
        <strain evidence="2">London</strain>
    </source>
</reference>
<proteinExistence type="predicted"/>
<evidence type="ECO:0000313" key="2">
    <source>
        <dbReference type="Proteomes" id="UP000015104"/>
    </source>
</evidence>
<dbReference type="HOGENOM" id="CLU_2375503_0_0_1"/>
<reference evidence="1" key="2">
    <citation type="submission" date="2015-06" db="UniProtKB">
        <authorList>
            <consortium name="EnsemblMetazoa"/>
        </authorList>
    </citation>
    <scope>IDENTIFICATION</scope>
</reference>
<evidence type="ECO:0000313" key="1">
    <source>
        <dbReference type="EnsemblMetazoa" id="tetur12g04080.1"/>
    </source>
</evidence>
<protein>
    <submittedName>
        <fullName evidence="1">Uncharacterized protein</fullName>
    </submittedName>
</protein>
<dbReference type="AlphaFoldDB" id="T1KJ77"/>
<keyword evidence="2" id="KW-1185">Reference proteome</keyword>
<dbReference type="Proteomes" id="UP000015104">
    <property type="component" value="Unassembled WGS sequence"/>
</dbReference>
<dbReference type="EMBL" id="CAEY01000120">
    <property type="status" value="NOT_ANNOTATED_CDS"/>
    <property type="molecule type" value="Genomic_DNA"/>
</dbReference>
<dbReference type="EnsemblMetazoa" id="tetur12g04080.1">
    <property type="protein sequence ID" value="tetur12g04080.1"/>
    <property type="gene ID" value="tetur12g04080"/>
</dbReference>
<organism evidence="1 2">
    <name type="scientific">Tetranychus urticae</name>
    <name type="common">Two-spotted spider mite</name>
    <dbReference type="NCBI Taxonomy" id="32264"/>
    <lineage>
        <taxon>Eukaryota</taxon>
        <taxon>Metazoa</taxon>
        <taxon>Ecdysozoa</taxon>
        <taxon>Arthropoda</taxon>
        <taxon>Chelicerata</taxon>
        <taxon>Arachnida</taxon>
        <taxon>Acari</taxon>
        <taxon>Acariformes</taxon>
        <taxon>Trombidiformes</taxon>
        <taxon>Prostigmata</taxon>
        <taxon>Eleutherengona</taxon>
        <taxon>Raphignathae</taxon>
        <taxon>Tetranychoidea</taxon>
        <taxon>Tetranychidae</taxon>
        <taxon>Tetranychus</taxon>
    </lineage>
</organism>